<dbReference type="RefSeq" id="WP_262168592.1">
    <property type="nucleotide sequence ID" value="NZ_CP104965.1"/>
</dbReference>
<evidence type="ECO:0000313" key="3">
    <source>
        <dbReference type="Proteomes" id="UP001061862"/>
    </source>
</evidence>
<feature type="signal peptide" evidence="1">
    <location>
        <begin position="1"/>
        <end position="21"/>
    </location>
</feature>
<sequence>MNKIVSALFALPLLAFVAACTTTNTVPLTPDTFRLDTNASGVLFTGSAGSDTLLKAAQITAQRGYSHFRILDGASGSGTAYTGTSINRIGNTWLANSNYTPTQQVSVVVQMVNGPQNGAWSVAEVIANKGKMF</sequence>
<keyword evidence="1" id="KW-0732">Signal</keyword>
<reference evidence="2 3" key="1">
    <citation type="submission" date="2022-09" db="EMBL/GenBank/DDBJ databases">
        <title>Interaction between co-microsymbionts with complementary sets of symbiotic genes in legume-rhizobium systems.</title>
        <authorList>
            <person name="Safronova V."/>
            <person name="Sazanova A."/>
            <person name="Afonin A."/>
            <person name="Chirak E."/>
        </authorList>
    </citation>
    <scope>NUCLEOTIDE SEQUENCE [LARGE SCALE GENOMIC DNA]</scope>
    <source>
        <strain evidence="2 3">A18/4-1</strain>
    </source>
</reference>
<keyword evidence="3" id="KW-1185">Reference proteome</keyword>
<evidence type="ECO:0000313" key="2">
    <source>
        <dbReference type="EMBL" id="UXN69903.1"/>
    </source>
</evidence>
<dbReference type="EMBL" id="CP104965">
    <property type="protein sequence ID" value="UXN69903.1"/>
    <property type="molecule type" value="Genomic_DNA"/>
</dbReference>
<dbReference type="Proteomes" id="UP001061862">
    <property type="component" value="Chromosome"/>
</dbReference>
<proteinExistence type="predicted"/>
<protein>
    <recommendedName>
        <fullName evidence="4">Lipoprotein</fullName>
    </recommendedName>
</protein>
<gene>
    <name evidence="2" type="ORF">N8A98_22290</name>
</gene>
<organism evidence="2 3">
    <name type="scientific">Devosia neptuniae</name>
    <dbReference type="NCBI Taxonomy" id="191302"/>
    <lineage>
        <taxon>Bacteria</taxon>
        <taxon>Pseudomonadati</taxon>
        <taxon>Pseudomonadota</taxon>
        <taxon>Alphaproteobacteria</taxon>
        <taxon>Hyphomicrobiales</taxon>
        <taxon>Devosiaceae</taxon>
        <taxon>Devosia</taxon>
    </lineage>
</organism>
<accession>A0ABY6CCD8</accession>
<evidence type="ECO:0008006" key="4">
    <source>
        <dbReference type="Google" id="ProtNLM"/>
    </source>
</evidence>
<name>A0ABY6CCD8_9HYPH</name>
<feature type="chain" id="PRO_5047233823" description="Lipoprotein" evidence="1">
    <location>
        <begin position="22"/>
        <end position="133"/>
    </location>
</feature>
<evidence type="ECO:0000256" key="1">
    <source>
        <dbReference type="SAM" id="SignalP"/>
    </source>
</evidence>
<dbReference type="PROSITE" id="PS51257">
    <property type="entry name" value="PROKAR_LIPOPROTEIN"/>
    <property type="match status" value="1"/>
</dbReference>